<protein>
    <submittedName>
        <fullName evidence="1">Uncharacterized protein</fullName>
    </submittedName>
</protein>
<dbReference type="EMBL" id="BLXT01004479">
    <property type="protein sequence ID" value="GFO13012.1"/>
    <property type="molecule type" value="Genomic_DNA"/>
</dbReference>
<dbReference type="AlphaFoldDB" id="A0AAV4B0I0"/>
<proteinExistence type="predicted"/>
<comment type="caution">
    <text evidence="1">The sequence shown here is derived from an EMBL/GenBank/DDBJ whole genome shotgun (WGS) entry which is preliminary data.</text>
</comment>
<evidence type="ECO:0000313" key="2">
    <source>
        <dbReference type="Proteomes" id="UP000735302"/>
    </source>
</evidence>
<organism evidence="1 2">
    <name type="scientific">Plakobranchus ocellatus</name>
    <dbReference type="NCBI Taxonomy" id="259542"/>
    <lineage>
        <taxon>Eukaryota</taxon>
        <taxon>Metazoa</taxon>
        <taxon>Spiralia</taxon>
        <taxon>Lophotrochozoa</taxon>
        <taxon>Mollusca</taxon>
        <taxon>Gastropoda</taxon>
        <taxon>Heterobranchia</taxon>
        <taxon>Euthyneura</taxon>
        <taxon>Panpulmonata</taxon>
        <taxon>Sacoglossa</taxon>
        <taxon>Placobranchoidea</taxon>
        <taxon>Plakobranchidae</taxon>
        <taxon>Plakobranchus</taxon>
    </lineage>
</organism>
<keyword evidence="2" id="KW-1185">Reference proteome</keyword>
<evidence type="ECO:0000313" key="1">
    <source>
        <dbReference type="EMBL" id="GFO13012.1"/>
    </source>
</evidence>
<gene>
    <name evidence="1" type="ORF">PoB_003951700</name>
</gene>
<accession>A0AAV4B0I0</accession>
<sequence length="112" mass="12634">MRHYLVTGSNLSTASRRETFFCATFVMGDPYEIRDTICITGSIRKIGGRKADMLRYTGESCVLIRIDNTAVLAEKSVINLRMPYIFGEVKMLCISAAVCDVIVEKFKRSKKL</sequence>
<reference evidence="1 2" key="1">
    <citation type="journal article" date="2021" name="Elife">
        <title>Chloroplast acquisition without the gene transfer in kleptoplastic sea slugs, Plakobranchus ocellatus.</title>
        <authorList>
            <person name="Maeda T."/>
            <person name="Takahashi S."/>
            <person name="Yoshida T."/>
            <person name="Shimamura S."/>
            <person name="Takaki Y."/>
            <person name="Nagai Y."/>
            <person name="Toyoda A."/>
            <person name="Suzuki Y."/>
            <person name="Arimoto A."/>
            <person name="Ishii H."/>
            <person name="Satoh N."/>
            <person name="Nishiyama T."/>
            <person name="Hasebe M."/>
            <person name="Maruyama T."/>
            <person name="Minagawa J."/>
            <person name="Obokata J."/>
            <person name="Shigenobu S."/>
        </authorList>
    </citation>
    <scope>NUCLEOTIDE SEQUENCE [LARGE SCALE GENOMIC DNA]</scope>
</reference>
<dbReference type="Proteomes" id="UP000735302">
    <property type="component" value="Unassembled WGS sequence"/>
</dbReference>
<name>A0AAV4B0I0_9GAST</name>